<evidence type="ECO:0000313" key="1">
    <source>
        <dbReference type="EMBL" id="CAD1835954.1"/>
    </source>
</evidence>
<proteinExistence type="predicted"/>
<organism evidence="1">
    <name type="scientific">Ananas comosus var. bracteatus</name>
    <name type="common">red pineapple</name>
    <dbReference type="NCBI Taxonomy" id="296719"/>
    <lineage>
        <taxon>Eukaryota</taxon>
        <taxon>Viridiplantae</taxon>
        <taxon>Streptophyta</taxon>
        <taxon>Embryophyta</taxon>
        <taxon>Tracheophyta</taxon>
        <taxon>Spermatophyta</taxon>
        <taxon>Magnoliopsida</taxon>
        <taxon>Liliopsida</taxon>
        <taxon>Poales</taxon>
        <taxon>Bromeliaceae</taxon>
        <taxon>Bromelioideae</taxon>
        <taxon>Ananas</taxon>
    </lineage>
</organism>
<protein>
    <submittedName>
        <fullName evidence="1">Uncharacterized protein</fullName>
    </submittedName>
</protein>
<reference evidence="1" key="1">
    <citation type="submission" date="2020-07" db="EMBL/GenBank/DDBJ databases">
        <authorList>
            <person name="Lin J."/>
        </authorList>
    </citation>
    <scope>NUCLEOTIDE SEQUENCE</scope>
</reference>
<dbReference type="AlphaFoldDB" id="A0A6V7PYH1"/>
<accession>A0A6V7PYH1</accession>
<name>A0A6V7PYH1_ANACO</name>
<dbReference type="EMBL" id="LR862153">
    <property type="protein sequence ID" value="CAD1835954.1"/>
    <property type="molecule type" value="Genomic_DNA"/>
</dbReference>
<gene>
    <name evidence="1" type="ORF">CB5_LOCUS19165</name>
</gene>
<sequence length="126" mass="13698">MLSALGCLVPLHSHFKLGKCLALSRYGSPHVCDLYLSTLASWAGCCSSYSKEERKLVNGGPEEGTWLSKVRDYSNGPVAVVHQVEPEEVRFSMNQRAKGLCSPREAGIRLSALAFPSPHSLALPLE</sequence>